<proteinExistence type="predicted"/>
<feature type="compositionally biased region" description="Basic residues" evidence="1">
    <location>
        <begin position="225"/>
        <end position="234"/>
    </location>
</feature>
<keyword evidence="2" id="KW-0812">Transmembrane</keyword>
<name>A0A6N7VP64_9ACTO</name>
<protein>
    <submittedName>
        <fullName evidence="3">DUF4191 family protein</fullName>
    </submittedName>
</protein>
<evidence type="ECO:0000256" key="1">
    <source>
        <dbReference type="SAM" id="MobiDB-lite"/>
    </source>
</evidence>
<dbReference type="Pfam" id="PF13829">
    <property type="entry name" value="DUF4191"/>
    <property type="match status" value="1"/>
</dbReference>
<keyword evidence="2" id="KW-1133">Transmembrane helix</keyword>
<dbReference type="EMBL" id="VULO01000002">
    <property type="protein sequence ID" value="MSS83519.1"/>
    <property type="molecule type" value="Genomic_DNA"/>
</dbReference>
<reference evidence="3 4" key="1">
    <citation type="submission" date="2019-08" db="EMBL/GenBank/DDBJ databases">
        <title>In-depth cultivation of the pig gut microbiome towards novel bacterial diversity and tailored functional studies.</title>
        <authorList>
            <person name="Wylensek D."/>
            <person name="Hitch T.C.A."/>
            <person name="Clavel T."/>
        </authorList>
    </citation>
    <scope>NUCLEOTIDE SEQUENCE [LARGE SCALE GENOMIC DNA]</scope>
    <source>
        <strain evidence="3 4">WB03_NA08</strain>
    </source>
</reference>
<gene>
    <name evidence="3" type="ORF">FYJ24_01820</name>
</gene>
<sequence>MATNSQEGAKTPKKRRWYHNIADAYRVTARTFSWIGWVLGGSAIVILALFIMLGVWRGGLIWWILIGILSAVTVAMVILAFTLRPAMYRQLDGTVGSVYSVISQIKRGWVVDEQPIEVNKQQDVVWRLVGRPGVVLISEGPTSRVMPMLQAERRRVNRAVTNVPVVFIQCGNGDGQTKLSKIPGALRKLKKVLTRQEVPAVAARLNAVTTKGAPIPKGVDPTKARASRRALRGK</sequence>
<comment type="caution">
    <text evidence="3">The sequence shown here is derived from an EMBL/GenBank/DDBJ whole genome shotgun (WGS) entry which is preliminary data.</text>
</comment>
<dbReference type="Proteomes" id="UP000470875">
    <property type="component" value="Unassembled WGS sequence"/>
</dbReference>
<feature type="region of interest" description="Disordered" evidence="1">
    <location>
        <begin position="211"/>
        <end position="234"/>
    </location>
</feature>
<feature type="transmembrane region" description="Helical" evidence="2">
    <location>
        <begin position="60"/>
        <end position="81"/>
    </location>
</feature>
<dbReference type="AlphaFoldDB" id="A0A6N7VP64"/>
<dbReference type="RefSeq" id="WP_154543049.1">
    <property type="nucleotide sequence ID" value="NZ_VULO01000002.1"/>
</dbReference>
<feature type="transmembrane region" description="Helical" evidence="2">
    <location>
        <begin position="34"/>
        <end position="54"/>
    </location>
</feature>
<keyword evidence="4" id="KW-1185">Reference proteome</keyword>
<evidence type="ECO:0000256" key="2">
    <source>
        <dbReference type="SAM" id="Phobius"/>
    </source>
</evidence>
<evidence type="ECO:0000313" key="4">
    <source>
        <dbReference type="Proteomes" id="UP000470875"/>
    </source>
</evidence>
<evidence type="ECO:0000313" key="3">
    <source>
        <dbReference type="EMBL" id="MSS83519.1"/>
    </source>
</evidence>
<keyword evidence="2" id="KW-0472">Membrane</keyword>
<organism evidence="3 4">
    <name type="scientific">Scrofimicrobium canadense</name>
    <dbReference type="NCBI Taxonomy" id="2652290"/>
    <lineage>
        <taxon>Bacteria</taxon>
        <taxon>Bacillati</taxon>
        <taxon>Actinomycetota</taxon>
        <taxon>Actinomycetes</taxon>
        <taxon>Actinomycetales</taxon>
        <taxon>Actinomycetaceae</taxon>
        <taxon>Scrofimicrobium</taxon>
    </lineage>
</organism>
<accession>A0A6N7VP64</accession>
<dbReference type="InterPro" id="IPR025445">
    <property type="entry name" value="DUF4191"/>
</dbReference>